<accession>A0A4R7B7K9</accession>
<gene>
    <name evidence="2" type="ORF">DFP86_104250</name>
</gene>
<dbReference type="EMBL" id="SNZP01000004">
    <property type="protein sequence ID" value="TDR80750.1"/>
    <property type="molecule type" value="Genomic_DNA"/>
</dbReference>
<keyword evidence="3" id="KW-1185">Reference proteome</keyword>
<protein>
    <submittedName>
        <fullName evidence="2">Uncharacterized protein</fullName>
    </submittedName>
</protein>
<sequence>MLGRLFNLLLFIGLSTVLARALLSPAQRSALHRLFQTVAWALLASSAILVALSLTRVIGP</sequence>
<evidence type="ECO:0000256" key="1">
    <source>
        <dbReference type="SAM" id="Phobius"/>
    </source>
</evidence>
<dbReference type="NCBIfam" id="NF047648">
    <property type="entry name" value="MIGRI_fam"/>
    <property type="match status" value="1"/>
</dbReference>
<comment type="caution">
    <text evidence="2">The sequence shown here is derived from an EMBL/GenBank/DDBJ whole genome shotgun (WGS) entry which is preliminary data.</text>
</comment>
<feature type="transmembrane region" description="Helical" evidence="1">
    <location>
        <begin position="38"/>
        <end position="58"/>
    </location>
</feature>
<keyword evidence="1" id="KW-1133">Transmembrane helix</keyword>
<reference evidence="2 3" key="1">
    <citation type="submission" date="2019-03" db="EMBL/GenBank/DDBJ databases">
        <title>Genomic Encyclopedia of Type Strains, Phase III (KMG-III): the genomes of soil and plant-associated and newly described type strains.</title>
        <authorList>
            <person name="Whitman W."/>
        </authorList>
    </citation>
    <scope>NUCLEOTIDE SEQUENCE [LARGE SCALE GENOMIC DNA]</scope>
    <source>
        <strain evidence="2 3">CECT 8976</strain>
    </source>
</reference>
<name>A0A4R7B7K9_9NEIS</name>
<keyword evidence="1" id="KW-0472">Membrane</keyword>
<evidence type="ECO:0000313" key="2">
    <source>
        <dbReference type="EMBL" id="TDR80750.1"/>
    </source>
</evidence>
<dbReference type="InterPro" id="IPR058186">
    <property type="entry name" value="MIGRI"/>
</dbReference>
<dbReference type="RefSeq" id="WP_133679399.1">
    <property type="nucleotide sequence ID" value="NZ_SNZP01000004.1"/>
</dbReference>
<organism evidence="2 3">
    <name type="scientific">Paludibacterium purpuratum</name>
    <dbReference type="NCBI Taxonomy" id="1144873"/>
    <lineage>
        <taxon>Bacteria</taxon>
        <taxon>Pseudomonadati</taxon>
        <taxon>Pseudomonadota</taxon>
        <taxon>Betaproteobacteria</taxon>
        <taxon>Neisseriales</taxon>
        <taxon>Chromobacteriaceae</taxon>
        <taxon>Paludibacterium</taxon>
    </lineage>
</organism>
<proteinExistence type="predicted"/>
<evidence type="ECO:0000313" key="3">
    <source>
        <dbReference type="Proteomes" id="UP000295611"/>
    </source>
</evidence>
<dbReference type="Proteomes" id="UP000295611">
    <property type="component" value="Unassembled WGS sequence"/>
</dbReference>
<dbReference type="AlphaFoldDB" id="A0A4R7B7K9"/>
<keyword evidence="1" id="KW-0812">Transmembrane</keyword>